<dbReference type="EMBL" id="QRTF01000011">
    <property type="protein sequence ID" value="RGQ50664.1"/>
    <property type="molecule type" value="Genomic_DNA"/>
</dbReference>
<evidence type="ECO:0000313" key="5">
    <source>
        <dbReference type="Proteomes" id="UP000095453"/>
    </source>
</evidence>
<dbReference type="Proteomes" id="UP000286271">
    <property type="component" value="Unassembled WGS sequence"/>
</dbReference>
<reference evidence="2 5" key="1">
    <citation type="submission" date="2015-09" db="EMBL/GenBank/DDBJ databases">
        <authorList>
            <consortium name="Pathogen Informatics"/>
        </authorList>
    </citation>
    <scope>NUCLEOTIDE SEQUENCE [LARGE SCALE GENOMIC DNA]</scope>
    <source>
        <strain evidence="2 5">2789STDY5608887</strain>
    </source>
</reference>
<dbReference type="EMBL" id="CYXX01000007">
    <property type="protein sequence ID" value="CUM96294.1"/>
    <property type="molecule type" value="Genomic_DNA"/>
</dbReference>
<gene>
    <name evidence="4" type="ORF">DW707_07170</name>
    <name evidence="3" type="ORF">DWY96_06885</name>
    <name evidence="2" type="ORF">ERS852444_01285</name>
</gene>
<dbReference type="EMBL" id="QSKW01000008">
    <property type="protein sequence ID" value="RHE98528.1"/>
    <property type="molecule type" value="Genomic_DNA"/>
</dbReference>
<dbReference type="RefSeq" id="WP_055168610.1">
    <property type="nucleotide sequence ID" value="NZ_CATWND010000051.1"/>
</dbReference>
<evidence type="ECO:0000313" key="4">
    <source>
        <dbReference type="EMBL" id="RHE98528.1"/>
    </source>
</evidence>
<reference evidence="6 7" key="2">
    <citation type="submission" date="2018-08" db="EMBL/GenBank/DDBJ databases">
        <title>A genome reference for cultivated species of the human gut microbiota.</title>
        <authorList>
            <person name="Zou Y."/>
            <person name="Xue W."/>
            <person name="Luo G."/>
        </authorList>
    </citation>
    <scope>NUCLEOTIDE SEQUENCE [LARGE SCALE GENOMIC DNA]</scope>
    <source>
        <strain evidence="3 6">AF28-15</strain>
        <strain evidence="4 7">AM27-11</strain>
    </source>
</reference>
<dbReference type="Pfam" id="PF13349">
    <property type="entry name" value="DUF4097"/>
    <property type="match status" value="1"/>
</dbReference>
<evidence type="ECO:0000313" key="2">
    <source>
        <dbReference type="EMBL" id="CUM96294.1"/>
    </source>
</evidence>
<dbReference type="Proteomes" id="UP000095453">
    <property type="component" value="Unassembled WGS sequence"/>
</dbReference>
<evidence type="ECO:0000259" key="1">
    <source>
        <dbReference type="Pfam" id="PF13349"/>
    </source>
</evidence>
<proteinExistence type="predicted"/>
<evidence type="ECO:0000313" key="7">
    <source>
        <dbReference type="Proteomes" id="UP000286271"/>
    </source>
</evidence>
<sequence length="215" mass="23815">MDEKIFLVEEIKDINLEIGAANLFLQRAENQDELKVILAKGEMAHFHVTKQENQLEMSYKKNGKISREETDEIIVQIPENHHLENMSVSIGAGKLKAENITVMERLGLEVGAGKAKLKNMHVRNLAIECGVGKCHYEGVLEHDMKVQCGVGQVKAELDAEESDYNYSISCALGKIKINDNSMGTFASEKTIQHANARGNIALECGLGNIHVTTRV</sequence>
<protein>
    <recommendedName>
        <fullName evidence="1">DUF4097 domain-containing protein</fullName>
    </recommendedName>
</protein>
<evidence type="ECO:0000313" key="3">
    <source>
        <dbReference type="EMBL" id="RGQ50664.1"/>
    </source>
</evidence>
<dbReference type="InterPro" id="IPR025164">
    <property type="entry name" value="Toastrack_DUF4097"/>
</dbReference>
<accession>A0A173T075</accession>
<dbReference type="AlphaFoldDB" id="A0A173T075"/>
<dbReference type="Gene3D" id="2.160.20.120">
    <property type="match status" value="1"/>
</dbReference>
<dbReference type="Proteomes" id="UP000283738">
    <property type="component" value="Unassembled WGS sequence"/>
</dbReference>
<evidence type="ECO:0000313" key="6">
    <source>
        <dbReference type="Proteomes" id="UP000283738"/>
    </source>
</evidence>
<feature type="domain" description="DUF4097" evidence="1">
    <location>
        <begin position="11"/>
        <end position="154"/>
    </location>
</feature>
<organism evidence="2 5">
    <name type="scientific">Roseburia inulinivorans</name>
    <dbReference type="NCBI Taxonomy" id="360807"/>
    <lineage>
        <taxon>Bacteria</taxon>
        <taxon>Bacillati</taxon>
        <taxon>Bacillota</taxon>
        <taxon>Clostridia</taxon>
        <taxon>Lachnospirales</taxon>
        <taxon>Lachnospiraceae</taxon>
        <taxon>Roseburia</taxon>
    </lineage>
</organism>
<name>A0A173T075_9FIRM</name>